<evidence type="ECO:0000256" key="5">
    <source>
        <dbReference type="ARBA" id="ARBA00023136"/>
    </source>
</evidence>
<evidence type="ECO:0008006" key="9">
    <source>
        <dbReference type="Google" id="ProtNLM"/>
    </source>
</evidence>
<comment type="similarity">
    <text evidence="2 6">Belongs to the peroxisomal membrane protein PXMP2/4 family.</text>
</comment>
<evidence type="ECO:0000256" key="4">
    <source>
        <dbReference type="ARBA" id="ARBA00022989"/>
    </source>
</evidence>
<comment type="caution">
    <text evidence="6">Lacks conserved residue(s) required for the propagation of feature annotation.</text>
</comment>
<dbReference type="AlphaFoldDB" id="A0A8J2SZS3"/>
<evidence type="ECO:0000256" key="3">
    <source>
        <dbReference type="ARBA" id="ARBA00022692"/>
    </source>
</evidence>
<reference evidence="7" key="1">
    <citation type="submission" date="2021-11" db="EMBL/GenBank/DDBJ databases">
        <authorList>
            <consortium name="Genoscope - CEA"/>
            <person name="William W."/>
        </authorList>
    </citation>
    <scope>NUCLEOTIDE SEQUENCE</scope>
</reference>
<evidence type="ECO:0000256" key="1">
    <source>
        <dbReference type="ARBA" id="ARBA00004141"/>
    </source>
</evidence>
<name>A0A8J2SZS3_9STRA</name>
<sequence length="160" mass="17770">MGITYGLADMTAQLFAYLAHGEVVPLAMRCRRAISLTGVGCLAVGPLLTVWFDFLERIVPGRSKRAILKRTVLDQAIEVPVMISIIFSLSSLAEGHSPAYCLAKIQLKLLSTWKDCTAVWFPVQLVNQGLIPLRFRVIFQAVVSFFWDTYLSIVSHSVVV</sequence>
<keyword evidence="3 6" id="KW-0812">Transmembrane</keyword>
<evidence type="ECO:0000256" key="2">
    <source>
        <dbReference type="ARBA" id="ARBA00006824"/>
    </source>
</evidence>
<gene>
    <name evidence="7" type="ORF">PECAL_5P18470</name>
</gene>
<keyword evidence="8" id="KW-1185">Reference proteome</keyword>
<keyword evidence="5 6" id="KW-0472">Membrane</keyword>
<dbReference type="Pfam" id="PF04117">
    <property type="entry name" value="Mpv17_PMP22"/>
    <property type="match status" value="1"/>
</dbReference>
<keyword evidence="4 6" id="KW-1133">Transmembrane helix</keyword>
<comment type="subcellular location">
    <subcellularLocation>
        <location evidence="1">Membrane</location>
        <topology evidence="1">Multi-pass membrane protein</topology>
    </subcellularLocation>
</comment>
<feature type="transmembrane region" description="Helical" evidence="6">
    <location>
        <begin position="33"/>
        <end position="55"/>
    </location>
</feature>
<dbReference type="GO" id="GO:0016020">
    <property type="term" value="C:membrane"/>
    <property type="evidence" value="ECO:0007669"/>
    <property type="project" value="UniProtKB-SubCell"/>
</dbReference>
<comment type="caution">
    <text evidence="7">The sequence shown here is derived from an EMBL/GenBank/DDBJ whole genome shotgun (WGS) entry which is preliminary data.</text>
</comment>
<proteinExistence type="inferred from homology"/>
<protein>
    <recommendedName>
        <fullName evidence="9">Peroxisomal membrane protein MPV17</fullName>
    </recommendedName>
</protein>
<evidence type="ECO:0000256" key="6">
    <source>
        <dbReference type="RuleBase" id="RU363053"/>
    </source>
</evidence>
<dbReference type="PANTHER" id="PTHR11266">
    <property type="entry name" value="PEROXISOMAL MEMBRANE PROTEIN 2, PXMP2 MPV17"/>
    <property type="match status" value="1"/>
</dbReference>
<dbReference type="OrthoDB" id="196537at2759"/>
<evidence type="ECO:0000313" key="8">
    <source>
        <dbReference type="Proteomes" id="UP000789595"/>
    </source>
</evidence>
<dbReference type="EMBL" id="CAKKNE010000005">
    <property type="protein sequence ID" value="CAH0377288.1"/>
    <property type="molecule type" value="Genomic_DNA"/>
</dbReference>
<accession>A0A8J2SZS3</accession>
<organism evidence="7 8">
    <name type="scientific">Pelagomonas calceolata</name>
    <dbReference type="NCBI Taxonomy" id="35677"/>
    <lineage>
        <taxon>Eukaryota</taxon>
        <taxon>Sar</taxon>
        <taxon>Stramenopiles</taxon>
        <taxon>Ochrophyta</taxon>
        <taxon>Pelagophyceae</taxon>
        <taxon>Pelagomonadales</taxon>
        <taxon>Pelagomonadaceae</taxon>
        <taxon>Pelagomonas</taxon>
    </lineage>
</organism>
<evidence type="ECO:0000313" key="7">
    <source>
        <dbReference type="EMBL" id="CAH0377288.1"/>
    </source>
</evidence>
<dbReference type="GO" id="GO:0005737">
    <property type="term" value="C:cytoplasm"/>
    <property type="evidence" value="ECO:0007669"/>
    <property type="project" value="TreeGrafter"/>
</dbReference>
<dbReference type="InterPro" id="IPR007248">
    <property type="entry name" value="Mpv17_PMP22"/>
</dbReference>
<dbReference type="Proteomes" id="UP000789595">
    <property type="component" value="Unassembled WGS sequence"/>
</dbReference>